<feature type="transmembrane region" description="Helical" evidence="1">
    <location>
        <begin position="30"/>
        <end position="55"/>
    </location>
</feature>
<proteinExistence type="predicted"/>
<organism evidence="2 3">
    <name type="scientific">Gimesia maris</name>
    <dbReference type="NCBI Taxonomy" id="122"/>
    <lineage>
        <taxon>Bacteria</taxon>
        <taxon>Pseudomonadati</taxon>
        <taxon>Planctomycetota</taxon>
        <taxon>Planctomycetia</taxon>
        <taxon>Planctomycetales</taxon>
        <taxon>Planctomycetaceae</taxon>
        <taxon>Gimesia</taxon>
    </lineage>
</organism>
<keyword evidence="1" id="KW-1133">Transmembrane helix</keyword>
<name>A0A3D3R9Z3_9PLAN</name>
<dbReference type="AlphaFoldDB" id="A0A3D3R9Z3"/>
<accession>A0A3D3R9Z3</accession>
<reference evidence="2 3" key="1">
    <citation type="journal article" date="2018" name="Nat. Biotechnol.">
        <title>A standardized bacterial taxonomy based on genome phylogeny substantially revises the tree of life.</title>
        <authorList>
            <person name="Parks D.H."/>
            <person name="Chuvochina M."/>
            <person name="Waite D.W."/>
            <person name="Rinke C."/>
            <person name="Skarshewski A."/>
            <person name="Chaumeil P.A."/>
            <person name="Hugenholtz P."/>
        </authorList>
    </citation>
    <scope>NUCLEOTIDE SEQUENCE [LARGE SCALE GENOMIC DNA]</scope>
    <source>
        <strain evidence="2">UBA9375</strain>
    </source>
</reference>
<dbReference type="Proteomes" id="UP000263642">
    <property type="component" value="Unassembled WGS sequence"/>
</dbReference>
<keyword evidence="1" id="KW-0812">Transmembrane</keyword>
<evidence type="ECO:0000313" key="3">
    <source>
        <dbReference type="Proteomes" id="UP000263642"/>
    </source>
</evidence>
<gene>
    <name evidence="2" type="ORF">DIT97_18085</name>
</gene>
<sequence>MGERSCRLVITADRHERGNKGCPEAFEEQILIVTGISFFCNIFVHFRTWIILVIFKRVPRKRLIDQVHIINSDPELKNGI</sequence>
<evidence type="ECO:0000313" key="2">
    <source>
        <dbReference type="EMBL" id="HCO24837.1"/>
    </source>
</evidence>
<comment type="caution">
    <text evidence="2">The sequence shown here is derived from an EMBL/GenBank/DDBJ whole genome shotgun (WGS) entry which is preliminary data.</text>
</comment>
<evidence type="ECO:0000256" key="1">
    <source>
        <dbReference type="SAM" id="Phobius"/>
    </source>
</evidence>
<protein>
    <submittedName>
        <fullName evidence="2">Uncharacterized protein</fullName>
    </submittedName>
</protein>
<keyword evidence="1" id="KW-0472">Membrane</keyword>
<dbReference type="EMBL" id="DQAY01000109">
    <property type="protein sequence ID" value="HCO24837.1"/>
    <property type="molecule type" value="Genomic_DNA"/>
</dbReference>